<reference evidence="7 8" key="1">
    <citation type="submission" date="2019-03" db="EMBL/GenBank/DDBJ databases">
        <title>Genomic Encyclopedia of Type Strains, Phase IV (KMG-IV): sequencing the most valuable type-strain genomes for metagenomic binning, comparative biology and taxonomic classification.</title>
        <authorList>
            <person name="Goeker M."/>
        </authorList>
    </citation>
    <scope>NUCLEOTIDE SEQUENCE [LARGE SCALE GENOMIC DNA]</scope>
    <source>
        <strain evidence="7 8">DSM 1709</strain>
    </source>
</reference>
<evidence type="ECO:0000259" key="6">
    <source>
        <dbReference type="Pfam" id="PF05193"/>
    </source>
</evidence>
<keyword evidence="4" id="KW-0732">Signal</keyword>
<evidence type="ECO:0000313" key="7">
    <source>
        <dbReference type="EMBL" id="TCP05240.1"/>
    </source>
</evidence>
<dbReference type="Gene3D" id="3.30.830.10">
    <property type="entry name" value="Metalloenzyme, LuxS/M16 peptidase-like"/>
    <property type="match status" value="4"/>
</dbReference>
<dbReference type="AlphaFoldDB" id="A0A4R2MEY0"/>
<feature type="chain" id="PRO_5020957486" evidence="4">
    <location>
        <begin position="41"/>
        <end position="935"/>
    </location>
</feature>
<comment type="cofactor">
    <cofactor evidence="1">
        <name>Zn(2+)</name>
        <dbReference type="ChEBI" id="CHEBI:29105"/>
    </cofactor>
</comment>
<dbReference type="GO" id="GO:0006508">
    <property type="term" value="P:proteolysis"/>
    <property type="evidence" value="ECO:0007669"/>
    <property type="project" value="UniProtKB-KW"/>
</dbReference>
<organism evidence="7 8">
    <name type="scientific">Rubrivivax gelatinosus</name>
    <name type="common">Rhodocyclus gelatinosus</name>
    <name type="synonym">Rhodopseudomonas gelatinosa</name>
    <dbReference type="NCBI Taxonomy" id="28068"/>
    <lineage>
        <taxon>Bacteria</taxon>
        <taxon>Pseudomonadati</taxon>
        <taxon>Pseudomonadota</taxon>
        <taxon>Betaproteobacteria</taxon>
        <taxon>Burkholderiales</taxon>
        <taxon>Sphaerotilaceae</taxon>
        <taxon>Rubrivivax</taxon>
    </lineage>
</organism>
<feature type="domain" description="Peptidase M16 C-terminal" evidence="6">
    <location>
        <begin position="226"/>
        <end position="399"/>
    </location>
</feature>
<dbReference type="InterPro" id="IPR050361">
    <property type="entry name" value="MPP/UQCRC_Complex"/>
</dbReference>
<dbReference type="EMBL" id="SLXD01000001">
    <property type="protein sequence ID" value="TCP05240.1"/>
    <property type="molecule type" value="Genomic_DNA"/>
</dbReference>
<dbReference type="InterPro" id="IPR011249">
    <property type="entry name" value="Metalloenz_LuxS/M16"/>
</dbReference>
<dbReference type="PANTHER" id="PTHR11851">
    <property type="entry name" value="METALLOPROTEASE"/>
    <property type="match status" value="1"/>
</dbReference>
<comment type="caution">
    <text evidence="7">The sequence shown here is derived from an EMBL/GenBank/DDBJ whole genome shotgun (WGS) entry which is preliminary data.</text>
</comment>
<dbReference type="GO" id="GO:0046872">
    <property type="term" value="F:metal ion binding"/>
    <property type="evidence" value="ECO:0007669"/>
    <property type="project" value="InterPro"/>
</dbReference>
<evidence type="ECO:0000256" key="1">
    <source>
        <dbReference type="ARBA" id="ARBA00001947"/>
    </source>
</evidence>
<dbReference type="SUPFAM" id="SSF63411">
    <property type="entry name" value="LuxS/MPP-like metallohydrolase"/>
    <property type="match status" value="4"/>
</dbReference>
<dbReference type="Proteomes" id="UP000295106">
    <property type="component" value="Unassembled WGS sequence"/>
</dbReference>
<evidence type="ECO:0000313" key="8">
    <source>
        <dbReference type="Proteomes" id="UP000295106"/>
    </source>
</evidence>
<comment type="similarity">
    <text evidence="2 3">Belongs to the peptidase M16 family.</text>
</comment>
<dbReference type="GO" id="GO:0004222">
    <property type="term" value="F:metalloendopeptidase activity"/>
    <property type="evidence" value="ECO:0007669"/>
    <property type="project" value="InterPro"/>
</dbReference>
<evidence type="ECO:0000256" key="3">
    <source>
        <dbReference type="RuleBase" id="RU004447"/>
    </source>
</evidence>
<keyword evidence="7" id="KW-0378">Hydrolase</keyword>
<feature type="signal peptide" evidence="4">
    <location>
        <begin position="1"/>
        <end position="40"/>
    </location>
</feature>
<evidence type="ECO:0000256" key="4">
    <source>
        <dbReference type="SAM" id="SignalP"/>
    </source>
</evidence>
<feature type="domain" description="Peptidase M16 N-terminal" evidence="5">
    <location>
        <begin position="73"/>
        <end position="217"/>
    </location>
</feature>
<accession>A0A4R2MEY0</accession>
<dbReference type="Pfam" id="PF05193">
    <property type="entry name" value="Peptidase_M16_C"/>
    <property type="match status" value="2"/>
</dbReference>
<dbReference type="InterPro" id="IPR001431">
    <property type="entry name" value="Pept_M16_Zn_BS"/>
</dbReference>
<dbReference type="InterPro" id="IPR011765">
    <property type="entry name" value="Pept_M16_N"/>
</dbReference>
<dbReference type="InterPro" id="IPR007863">
    <property type="entry name" value="Peptidase_M16_C"/>
</dbReference>
<dbReference type="Pfam" id="PF00675">
    <property type="entry name" value="Peptidase_M16"/>
    <property type="match status" value="1"/>
</dbReference>
<sequence length="935" mass="102520">MSSGVRAYTRRLRPSLSMLKMIRAWFSAAAFVLSASFVHAAPPPKAALPAGVAAVTTVEGIAEYRLANGLQILLVPDESKPTTTVNVTYRVGSRHESYGETGMAHLLEHLLFKGTPTTRNVMAEFSRRGLRANGTTWFDRTNYFASFAANDDNLRWYLSWQADAMVNSLIARRDLDSEMTVVRNEMEMGENSPGGVLLQKTMAVMYDWHAYGKDTIGARADVENVDIPRLQAFYRRYYQPDNATLIVSGRFDVARTLGWVVQSFGKIPRPKRVIEPTYTLDPAQDGERTVTLRRSGGAPLVFAGYHVAPGASADFAAASLLANILADAPAGRLHKRLVEGKLAASSFGVAFGLAEPGVLFAGIELAPGQDVEAARSAMLAAIDAVATEPVTAEELDRARVKWLNGWEKGFSDPQAVGVELSDAIARGDWRLFFVERDQIEKLTVEDLNRVARQVLLRDNRTVGTYLPTEAPQRAPAPARVDVAALVKDYRGRQQLAQAEAFEATPANLDRRTQVSALQSGLKVALLPKSTRGNAVQARLRLHFGTGQALEGQETVASVVAEMLDKGGAGLTRQQIADRFDALRAQVGFNANGQDLDVFVVTVREHLPATLALIGRLLREPAFPADALDEIKRQWATAIENQKHEPEALVANALMRHGNPYPRGDLRYALTFDEIAEDIAAVDAAQLAAFHRRFYSAAAGEFSAVGDFDAEAVQRALVVAFADWRAPAGGAQAYERLPNPRYEVAPAAFKLQTPDKQNANLRTALALPLSDRDADYPALLVANYLFGGSTSSRLWTRVRETEGLSYDVRSSIDWNRIEQNSNWAVSAIFAPQNRAKVEAAVMAELDKARREGFSQAEFEAGRKGLLNTLRLQRAQDPVVAGQLTSNLYLGRTFAFSQQVDDKISALTLEQVNAAMRKYLDPSRWSIAWGGDFKEGN</sequence>
<dbReference type="PANTHER" id="PTHR11851:SF49">
    <property type="entry name" value="MITOCHONDRIAL-PROCESSING PEPTIDASE SUBUNIT ALPHA"/>
    <property type="match status" value="1"/>
</dbReference>
<proteinExistence type="inferred from homology"/>
<feature type="domain" description="Peptidase M16 C-terminal" evidence="6">
    <location>
        <begin position="681"/>
        <end position="864"/>
    </location>
</feature>
<dbReference type="PROSITE" id="PS00143">
    <property type="entry name" value="INSULINASE"/>
    <property type="match status" value="1"/>
</dbReference>
<evidence type="ECO:0000259" key="5">
    <source>
        <dbReference type="Pfam" id="PF00675"/>
    </source>
</evidence>
<keyword evidence="7" id="KW-0645">Protease</keyword>
<name>A0A4R2MEY0_RUBGE</name>
<evidence type="ECO:0000256" key="2">
    <source>
        <dbReference type="ARBA" id="ARBA00007261"/>
    </source>
</evidence>
<gene>
    <name evidence="7" type="ORF">EV684_101112</name>
</gene>
<protein>
    <submittedName>
        <fullName evidence="7">Zinc protease</fullName>
    </submittedName>
</protein>